<evidence type="ECO:0000256" key="5">
    <source>
        <dbReference type="ARBA" id="ARBA00023212"/>
    </source>
</evidence>
<keyword evidence="9" id="KW-1185">Reference proteome</keyword>
<reference evidence="8" key="1">
    <citation type="submission" date="2025-08" db="UniProtKB">
        <authorList>
            <consortium name="Ensembl"/>
        </authorList>
    </citation>
    <scope>IDENTIFICATION</scope>
</reference>
<feature type="domain" description="Cytoskeleton-associated protein 2 C-terminal" evidence="7">
    <location>
        <begin position="697"/>
        <end position="752"/>
    </location>
</feature>
<evidence type="ECO:0000256" key="2">
    <source>
        <dbReference type="ARBA" id="ARBA00009468"/>
    </source>
</evidence>
<dbReference type="GO" id="GO:0072686">
    <property type="term" value="C:mitotic spindle"/>
    <property type="evidence" value="ECO:0007669"/>
    <property type="project" value="TreeGrafter"/>
</dbReference>
<feature type="domain" description="Cytoskeleton-associated protein 2 C-terminal" evidence="7">
    <location>
        <begin position="477"/>
        <end position="626"/>
    </location>
</feature>
<keyword evidence="4" id="KW-0597">Phosphoprotein</keyword>
<dbReference type="Ensembl" id="ENSPCET00000017856.1">
    <property type="protein sequence ID" value="ENSPCEP00000017251.1"/>
    <property type="gene ID" value="ENSPCEG00000013558.1"/>
</dbReference>
<dbReference type="GO" id="GO:0005813">
    <property type="term" value="C:centrosome"/>
    <property type="evidence" value="ECO:0007669"/>
    <property type="project" value="TreeGrafter"/>
</dbReference>
<name>A0A8C8VLP6_9SAUR</name>
<feature type="compositionally biased region" description="Low complexity" evidence="6">
    <location>
        <begin position="280"/>
        <end position="293"/>
    </location>
</feature>
<protein>
    <submittedName>
        <fullName evidence="8">Cytoskeleton associated protein 2 like</fullName>
    </submittedName>
</protein>
<evidence type="ECO:0000313" key="8">
    <source>
        <dbReference type="Ensembl" id="ENSPCEP00000017251.1"/>
    </source>
</evidence>
<evidence type="ECO:0000313" key="9">
    <source>
        <dbReference type="Proteomes" id="UP000694393"/>
    </source>
</evidence>
<comment type="similarity">
    <text evidence="2">Belongs to the CKAP2 family.</text>
</comment>
<dbReference type="Pfam" id="PF15297">
    <property type="entry name" value="CKAP2_C"/>
    <property type="match status" value="2"/>
</dbReference>
<evidence type="ECO:0000256" key="4">
    <source>
        <dbReference type="ARBA" id="ARBA00022553"/>
    </source>
</evidence>
<evidence type="ECO:0000256" key="3">
    <source>
        <dbReference type="ARBA" id="ARBA00022490"/>
    </source>
</evidence>
<feature type="region of interest" description="Disordered" evidence="6">
    <location>
        <begin position="135"/>
        <end position="157"/>
    </location>
</feature>
<dbReference type="PANTHER" id="PTHR47078:SF1">
    <property type="entry name" value="CYTOSKELETON-ASSOCIATED PROTEIN 2-LIKE"/>
    <property type="match status" value="1"/>
</dbReference>
<evidence type="ECO:0000256" key="1">
    <source>
        <dbReference type="ARBA" id="ARBA00004245"/>
    </source>
</evidence>
<organism evidence="8 9">
    <name type="scientific">Pelusios castaneus</name>
    <name type="common">West African mud turtle</name>
    <dbReference type="NCBI Taxonomy" id="367368"/>
    <lineage>
        <taxon>Eukaryota</taxon>
        <taxon>Metazoa</taxon>
        <taxon>Chordata</taxon>
        <taxon>Craniata</taxon>
        <taxon>Vertebrata</taxon>
        <taxon>Euteleostomi</taxon>
        <taxon>Archelosauria</taxon>
        <taxon>Testudinata</taxon>
        <taxon>Testudines</taxon>
        <taxon>Pleurodira</taxon>
        <taxon>Pelomedusidae</taxon>
        <taxon>Pelusios</taxon>
    </lineage>
</organism>
<comment type="subcellular location">
    <subcellularLocation>
        <location evidence="1">Cytoplasm</location>
        <location evidence="1">Cytoskeleton</location>
    </subcellularLocation>
</comment>
<dbReference type="Proteomes" id="UP000694393">
    <property type="component" value="Unplaced"/>
</dbReference>
<accession>A0A8C8VLP6</accession>
<evidence type="ECO:0000256" key="6">
    <source>
        <dbReference type="SAM" id="MobiDB-lite"/>
    </source>
</evidence>
<keyword evidence="3" id="KW-0963">Cytoplasm</keyword>
<keyword evidence="5" id="KW-0206">Cytoskeleton</keyword>
<dbReference type="AlphaFoldDB" id="A0A8C8VLP6"/>
<proteinExistence type="inferred from homology"/>
<dbReference type="InterPro" id="IPR052855">
    <property type="entry name" value="CKAP2-like"/>
</dbReference>
<reference evidence="8" key="2">
    <citation type="submission" date="2025-09" db="UniProtKB">
        <authorList>
            <consortium name="Ensembl"/>
        </authorList>
    </citation>
    <scope>IDENTIFICATION</scope>
</reference>
<dbReference type="GO" id="GO:0005829">
    <property type="term" value="C:cytosol"/>
    <property type="evidence" value="ECO:0007669"/>
    <property type="project" value="TreeGrafter"/>
</dbReference>
<evidence type="ECO:0000259" key="7">
    <source>
        <dbReference type="Pfam" id="PF15297"/>
    </source>
</evidence>
<dbReference type="InterPro" id="IPR029197">
    <property type="entry name" value="CKAP2_C"/>
</dbReference>
<dbReference type="PANTHER" id="PTHR47078">
    <property type="entry name" value="CYTOSKELETON-ASSOCIATED PROTEIN 2-LIKE"/>
    <property type="match status" value="1"/>
</dbReference>
<feature type="region of interest" description="Disordered" evidence="6">
    <location>
        <begin position="187"/>
        <end position="206"/>
    </location>
</feature>
<sequence length="763" mass="84623">MGRAAAAQEERRRKLQEYLAAKGKLKCPNTKYYLKDRTNLPHPQLPPLCKSGPVGQPKKDVLSKVSKCPPKDHARAVKNIRSAVHAFQHKSSNVLVSQKPRTVSPMLLGKGAWPPTNLPNKSHCVQLNRMASSSSISHQLNQIQETGKSENQGTVSEQRAGKDLHWGEHHSVAENLQEMVDCDDKENLLSKPPLESSETRTRAGLDTKVQCRTGLNYPEGKGGLVHRRTLGTAPRNNVGLKDKVPACWTSKELIRNKLAKSPPGFKVKCPQRPSNKASGSVPPSQVSTVSTTQLSKKAGAENYCSNPRVGRQNTVKLQAEGILSLARQPTQKQHVKYPRTCKMPGALELGLSEQQLTAGQGLKLTRSPINSGVSKRPSVMELKAKSKPVSERTGLKTSGTANWQINATQGKRCRMDLKKVSQTCGTKPKPTLRNCTASAHKCRAQANVSLLRNMRETPNPELLRVKDVEANQHAKTPAAEDRKKQLEQWLASKGRSYKRPPMTLSAKKPAKEKMNLSFWSGIEEEEEKREQQCLTDKISSMLTECLELIEKGFPSEELFATLSNVPEAEKFATFWICKAKLLARNGTIDMTGLYEAAVRAGAAPIQKLREVVVDFLKKTDKASQEVPMDPSAEVNALIMEATEQPVLQGPRTPHPGMRDQVVVTPPSTLRFLKGKPVSLVKLQVVPLHRMKRLPDTQNLKLLTPVRRSLRIERAVSHYPEVLKEHDTVVSSLDEIMALDDGSQFVFRKNEALPEVEGLELQSW</sequence>
<feature type="region of interest" description="Disordered" evidence="6">
    <location>
        <begin position="269"/>
        <end position="293"/>
    </location>
</feature>